<dbReference type="GO" id="GO:0005737">
    <property type="term" value="C:cytoplasm"/>
    <property type="evidence" value="ECO:0007669"/>
    <property type="project" value="TreeGrafter"/>
</dbReference>
<gene>
    <name evidence="3" type="ORF">LCGC14_2263020</name>
</gene>
<feature type="domain" description="APS kinase" evidence="2">
    <location>
        <begin position="2"/>
        <end position="111"/>
    </location>
</feature>
<accession>A0A0F9FU36</accession>
<sequence>MIVWFTGQPGSGKTTLARLLKREMQRGPYAEMEDKVVNIDGDGLREVFQNYDYTKWGRNLNIETASRVASWLHANDFFVIVSLISPYRKHRDALKKSLPFGEVLEIYLHTDKIRGREEYHVKDYEPPTKHFLAFDTGDTTPDQCIYILLDHINFQRDRN</sequence>
<dbReference type="AlphaFoldDB" id="A0A0F9FU36"/>
<dbReference type="InterPro" id="IPR027417">
    <property type="entry name" value="P-loop_NTPase"/>
</dbReference>
<dbReference type="SUPFAM" id="SSF52540">
    <property type="entry name" value="P-loop containing nucleoside triphosphate hydrolases"/>
    <property type="match status" value="1"/>
</dbReference>
<reference evidence="3" key="1">
    <citation type="journal article" date="2015" name="Nature">
        <title>Complex archaea that bridge the gap between prokaryotes and eukaryotes.</title>
        <authorList>
            <person name="Spang A."/>
            <person name="Saw J.H."/>
            <person name="Jorgensen S.L."/>
            <person name="Zaremba-Niedzwiedzka K."/>
            <person name="Martijn J."/>
            <person name="Lind A.E."/>
            <person name="van Eijk R."/>
            <person name="Schleper C."/>
            <person name="Guy L."/>
            <person name="Ettema T.J."/>
        </authorList>
    </citation>
    <scope>NUCLEOTIDE SEQUENCE</scope>
</reference>
<evidence type="ECO:0000256" key="1">
    <source>
        <dbReference type="ARBA" id="ARBA00022679"/>
    </source>
</evidence>
<comment type="caution">
    <text evidence="3">The sequence shown here is derived from an EMBL/GenBank/DDBJ whole genome shotgun (WGS) entry which is preliminary data.</text>
</comment>
<dbReference type="PANTHER" id="PTHR42700">
    <property type="entry name" value="SULFATE ADENYLYLTRANSFERASE"/>
    <property type="match status" value="1"/>
</dbReference>
<dbReference type="InterPro" id="IPR059117">
    <property type="entry name" value="APS_kinase_dom"/>
</dbReference>
<dbReference type="InterPro" id="IPR050512">
    <property type="entry name" value="Sulf_AdTrans/APS_kinase"/>
</dbReference>
<name>A0A0F9FU36_9ZZZZ</name>
<dbReference type="EMBL" id="LAZR01031116">
    <property type="protein sequence ID" value="KKL54677.1"/>
    <property type="molecule type" value="Genomic_DNA"/>
</dbReference>
<dbReference type="Gene3D" id="3.40.50.300">
    <property type="entry name" value="P-loop containing nucleotide triphosphate hydrolases"/>
    <property type="match status" value="1"/>
</dbReference>
<dbReference type="GO" id="GO:0004781">
    <property type="term" value="F:sulfate adenylyltransferase (ATP) activity"/>
    <property type="evidence" value="ECO:0007669"/>
    <property type="project" value="TreeGrafter"/>
</dbReference>
<dbReference type="PANTHER" id="PTHR42700:SF1">
    <property type="entry name" value="SULFATE ADENYLYLTRANSFERASE"/>
    <property type="match status" value="1"/>
</dbReference>
<evidence type="ECO:0000313" key="3">
    <source>
        <dbReference type="EMBL" id="KKL54677.1"/>
    </source>
</evidence>
<dbReference type="GO" id="GO:0019379">
    <property type="term" value="P:sulfate assimilation, phosphoadenylyl sulfate reduction by phosphoadenylyl-sulfate reductase (thioredoxin)"/>
    <property type="evidence" value="ECO:0007669"/>
    <property type="project" value="TreeGrafter"/>
</dbReference>
<proteinExistence type="predicted"/>
<dbReference type="Pfam" id="PF01583">
    <property type="entry name" value="APS_kinase"/>
    <property type="match status" value="1"/>
</dbReference>
<evidence type="ECO:0000259" key="2">
    <source>
        <dbReference type="Pfam" id="PF01583"/>
    </source>
</evidence>
<keyword evidence="1" id="KW-0808">Transferase</keyword>
<organism evidence="3">
    <name type="scientific">marine sediment metagenome</name>
    <dbReference type="NCBI Taxonomy" id="412755"/>
    <lineage>
        <taxon>unclassified sequences</taxon>
        <taxon>metagenomes</taxon>
        <taxon>ecological metagenomes</taxon>
    </lineage>
</organism>
<dbReference type="GO" id="GO:0010134">
    <property type="term" value="P:sulfate assimilation via adenylyl sulfate reduction"/>
    <property type="evidence" value="ECO:0007669"/>
    <property type="project" value="TreeGrafter"/>
</dbReference>
<protein>
    <recommendedName>
        <fullName evidence="2">APS kinase domain-containing protein</fullName>
    </recommendedName>
</protein>